<evidence type="ECO:0000313" key="2">
    <source>
        <dbReference type="EMBL" id="AQZ95985.1"/>
    </source>
</evidence>
<dbReference type="RefSeq" id="WP_080050878.1">
    <property type="nucleotide sequence ID" value="NZ_CP020100.1"/>
</dbReference>
<dbReference type="EMBL" id="CP020100">
    <property type="protein sequence ID" value="AQZ95985.1"/>
    <property type="molecule type" value="Genomic_DNA"/>
</dbReference>
<keyword evidence="1" id="KW-0732">Signal</keyword>
<evidence type="ECO:0008006" key="4">
    <source>
        <dbReference type="Google" id="ProtNLM"/>
    </source>
</evidence>
<dbReference type="KEGG" id="ppha:BVH74_15045"/>
<accession>A0A1V0B7S6</accession>
<evidence type="ECO:0000256" key="1">
    <source>
        <dbReference type="SAM" id="SignalP"/>
    </source>
</evidence>
<keyword evidence="3" id="KW-1185">Reference proteome</keyword>
<protein>
    <recommendedName>
        <fullName evidence="4">Argininosuccinate lyase</fullName>
    </recommendedName>
</protein>
<evidence type="ECO:0000313" key="3">
    <source>
        <dbReference type="Proteomes" id="UP000243488"/>
    </source>
</evidence>
<feature type="signal peptide" evidence="1">
    <location>
        <begin position="1"/>
        <end position="21"/>
    </location>
</feature>
<dbReference type="Proteomes" id="UP000243488">
    <property type="component" value="Chromosome"/>
</dbReference>
<proteinExistence type="predicted"/>
<reference evidence="2 3" key="1">
    <citation type="submission" date="2017-03" db="EMBL/GenBank/DDBJ databases">
        <title>Complete genome sequence of the novel DNRA strain Pseudomonas sp. S-6-2 isolated from Chinese polluted river sediment. Journal of Biotechnology.</title>
        <authorList>
            <person name="Li J."/>
            <person name="Xiang F."/>
            <person name="Wang L."/>
            <person name="Xi L."/>
            <person name="Liu J."/>
        </authorList>
    </citation>
    <scope>NUCLEOTIDE SEQUENCE [LARGE SCALE GENOMIC DNA]</scope>
    <source>
        <strain evidence="2 3">S-6-2</strain>
    </source>
</reference>
<feature type="chain" id="PRO_5012821228" description="Argininosuccinate lyase" evidence="1">
    <location>
        <begin position="22"/>
        <end position="109"/>
    </location>
</feature>
<sequence length="109" mass="12589">MRLKHWAVFLFAMLFVLSAQAREFYVDITNNTGYTIMYLYVSPDNSESWEKDVLGNDVMPNGSTKRVTLKGYKSPIFDIKLVDSDGDSYTFWDVDVSRRDLTVTLDDLD</sequence>
<gene>
    <name evidence="2" type="ORF">BVH74_15045</name>
</gene>
<dbReference type="STRING" id="1931241.BVH74_15045"/>
<name>A0A1V0B7S6_9GAMM</name>
<organism evidence="2 3">
    <name type="scientific">Halopseudomonas phragmitis</name>
    <dbReference type="NCBI Taxonomy" id="1931241"/>
    <lineage>
        <taxon>Bacteria</taxon>
        <taxon>Pseudomonadati</taxon>
        <taxon>Pseudomonadota</taxon>
        <taxon>Gammaproteobacteria</taxon>
        <taxon>Pseudomonadales</taxon>
        <taxon>Pseudomonadaceae</taxon>
        <taxon>Halopseudomonas</taxon>
    </lineage>
</organism>
<dbReference type="AlphaFoldDB" id="A0A1V0B7S6"/>